<keyword evidence="2" id="KW-1185">Reference proteome</keyword>
<organism evidence="1 2">
    <name type="scientific">Amborella trichopoda</name>
    <dbReference type="NCBI Taxonomy" id="13333"/>
    <lineage>
        <taxon>Eukaryota</taxon>
        <taxon>Viridiplantae</taxon>
        <taxon>Streptophyta</taxon>
        <taxon>Embryophyta</taxon>
        <taxon>Tracheophyta</taxon>
        <taxon>Spermatophyta</taxon>
        <taxon>Magnoliopsida</taxon>
        <taxon>Amborellales</taxon>
        <taxon>Amborellaceae</taxon>
        <taxon>Amborella</taxon>
    </lineage>
</organism>
<gene>
    <name evidence="1" type="ORF">AMTR_s00095p00153570</name>
</gene>
<accession>W1NUA3</accession>
<reference evidence="2" key="1">
    <citation type="journal article" date="2013" name="Science">
        <title>The Amborella genome and the evolution of flowering plants.</title>
        <authorList>
            <consortium name="Amborella Genome Project"/>
        </authorList>
    </citation>
    <scope>NUCLEOTIDE SEQUENCE [LARGE SCALE GENOMIC DNA]</scope>
</reference>
<name>W1NUA3_AMBTC</name>
<evidence type="ECO:0000313" key="1">
    <source>
        <dbReference type="EMBL" id="ERM98229.1"/>
    </source>
</evidence>
<dbReference type="EMBL" id="KI395483">
    <property type="protein sequence ID" value="ERM98229.1"/>
    <property type="molecule type" value="Genomic_DNA"/>
</dbReference>
<proteinExistence type="predicted"/>
<dbReference type="Gramene" id="ERM98229">
    <property type="protein sequence ID" value="ERM98229"/>
    <property type="gene ID" value="AMTR_s00095p00153570"/>
</dbReference>
<sequence length="204" mass="23615">MVDFSRYGVKNHVGTRAVDLWSIRDLSHRLQIRKFKRFGSPKIGKWIIQRMVKPSLMKWGIIVVGIFPRMCREVLVLWTVGVSMELSLLIRGKGTVVESSKRQNLDLISEAVPTFFMTKCNRSPSSLSALKENIFRHRSEVEGILDDCFSDKIQEFEQWLNVLIIGDDKALLKLLVVMAGRFRLFRKAAHGRMLNEEERIPLEQ</sequence>
<evidence type="ECO:0000313" key="2">
    <source>
        <dbReference type="Proteomes" id="UP000017836"/>
    </source>
</evidence>
<protein>
    <submittedName>
        <fullName evidence="1">Uncharacterized protein</fullName>
    </submittedName>
</protein>
<dbReference type="Proteomes" id="UP000017836">
    <property type="component" value="Unassembled WGS sequence"/>
</dbReference>
<dbReference type="AlphaFoldDB" id="W1NUA3"/>
<dbReference type="HOGENOM" id="CLU_1344885_0_0_1"/>